<keyword evidence="5" id="KW-1185">Reference proteome</keyword>
<dbReference type="InterPro" id="IPR053168">
    <property type="entry name" value="Glutamic_endopeptidase"/>
</dbReference>
<dbReference type="Proteomes" id="UP000008021">
    <property type="component" value="Chromosome 6"/>
</dbReference>
<feature type="chain" id="PRO_5002357647" description="Neprosin PEP catalytic domain-containing protein" evidence="2">
    <location>
        <begin position="23"/>
        <end position="290"/>
    </location>
</feature>
<keyword evidence="2" id="KW-0732">Signal</keyword>
<proteinExistence type="predicted"/>
<keyword evidence="1" id="KW-0472">Membrane</keyword>
<feature type="domain" description="Neprosin PEP catalytic" evidence="3">
    <location>
        <begin position="1"/>
        <end position="262"/>
    </location>
</feature>
<reference evidence="4" key="1">
    <citation type="submission" date="2015-04" db="UniProtKB">
        <authorList>
            <consortium name="EnsemblPlants"/>
        </authorList>
    </citation>
    <scope>IDENTIFICATION</scope>
</reference>
<dbReference type="AlphaFoldDB" id="A0A0E0E5E9"/>
<name>A0A0E0E5E9_9ORYZ</name>
<feature type="transmembrane region" description="Helical" evidence="1">
    <location>
        <begin position="272"/>
        <end position="289"/>
    </location>
</feature>
<organism evidence="4">
    <name type="scientific">Oryza meridionalis</name>
    <dbReference type="NCBI Taxonomy" id="40149"/>
    <lineage>
        <taxon>Eukaryota</taxon>
        <taxon>Viridiplantae</taxon>
        <taxon>Streptophyta</taxon>
        <taxon>Embryophyta</taxon>
        <taxon>Tracheophyta</taxon>
        <taxon>Spermatophyta</taxon>
        <taxon>Magnoliopsida</taxon>
        <taxon>Liliopsida</taxon>
        <taxon>Poales</taxon>
        <taxon>Poaceae</taxon>
        <taxon>BOP clade</taxon>
        <taxon>Oryzoideae</taxon>
        <taxon>Oryzeae</taxon>
        <taxon>Oryzinae</taxon>
        <taxon>Oryza</taxon>
    </lineage>
</organism>
<sequence length="290" mass="31507">MATILFVGVLLMSCCFVLLSSASGNGTIRPIFSMNQARKCGAMGGTARCKEIVDGYIIEDGSIFQSAGYITKTYEAHYGFIATMDVYGFPLNPGQIVSYGSAWIITDNVDDPVSNLEVIQIGWRVKPGGERPIFDLYCNDITSANWMVHYGFNRDPDLIGRIPMSYFSTLSTSATNIWFGGMVATNATFQPTPAPLPMGSGYMPADNGNMAASMKNIQLIDEQGRAWSAENGLVGFSTKKDVYTFTLIVGDQFFYGGPFQLTSSGTMLRANVVYPVVFLLSFLIATFGIG</sequence>
<reference evidence="4" key="2">
    <citation type="submission" date="2018-05" db="EMBL/GenBank/DDBJ databases">
        <title>OmerRS3 (Oryza meridionalis Reference Sequence Version 3).</title>
        <authorList>
            <person name="Zhang J."/>
            <person name="Kudrna D."/>
            <person name="Lee S."/>
            <person name="Talag J."/>
            <person name="Welchert J."/>
            <person name="Wing R.A."/>
        </authorList>
    </citation>
    <scope>NUCLEOTIDE SEQUENCE [LARGE SCALE GENOMIC DNA]</scope>
    <source>
        <strain evidence="4">cv. OR44</strain>
    </source>
</reference>
<keyword evidence="1" id="KW-0812">Transmembrane</keyword>
<protein>
    <recommendedName>
        <fullName evidence="3">Neprosin PEP catalytic domain-containing protein</fullName>
    </recommendedName>
</protein>
<evidence type="ECO:0000256" key="1">
    <source>
        <dbReference type="SAM" id="Phobius"/>
    </source>
</evidence>
<dbReference type="EnsemblPlants" id="OMERI06G25140.1">
    <property type="protein sequence ID" value="OMERI06G25140.1"/>
    <property type="gene ID" value="OMERI06G25140"/>
</dbReference>
<feature type="signal peptide" evidence="2">
    <location>
        <begin position="1"/>
        <end position="22"/>
    </location>
</feature>
<evidence type="ECO:0000256" key="2">
    <source>
        <dbReference type="SAM" id="SignalP"/>
    </source>
</evidence>
<keyword evidence="1" id="KW-1133">Transmembrane helix</keyword>
<dbReference type="HOGENOM" id="CLU_030538_3_0_1"/>
<dbReference type="InterPro" id="IPR004314">
    <property type="entry name" value="Neprosin"/>
</dbReference>
<dbReference type="Gramene" id="OMERI06G25140.1">
    <property type="protein sequence ID" value="OMERI06G25140.1"/>
    <property type="gene ID" value="OMERI06G25140"/>
</dbReference>
<evidence type="ECO:0000313" key="4">
    <source>
        <dbReference type="EnsemblPlants" id="OMERI06G25140.1"/>
    </source>
</evidence>
<dbReference type="PANTHER" id="PTHR31589">
    <property type="entry name" value="PROTEIN, PUTATIVE (DUF239)-RELATED-RELATED"/>
    <property type="match status" value="1"/>
</dbReference>
<dbReference type="PANTHER" id="PTHR31589:SF211">
    <property type="entry name" value="OS06G0682600 PROTEIN"/>
    <property type="match status" value="1"/>
</dbReference>
<evidence type="ECO:0000259" key="3">
    <source>
        <dbReference type="PROSITE" id="PS52045"/>
    </source>
</evidence>
<accession>A0A0E0E5E9</accession>
<dbReference type="Pfam" id="PF03080">
    <property type="entry name" value="Neprosin"/>
    <property type="match status" value="1"/>
</dbReference>
<evidence type="ECO:0000313" key="5">
    <source>
        <dbReference type="Proteomes" id="UP000008021"/>
    </source>
</evidence>
<dbReference type="PROSITE" id="PS52045">
    <property type="entry name" value="NEPROSIN_PEP_CD"/>
    <property type="match status" value="1"/>
</dbReference>